<evidence type="ECO:0000313" key="5">
    <source>
        <dbReference type="Proteomes" id="UP000396862"/>
    </source>
</evidence>
<evidence type="ECO:0000313" key="2">
    <source>
        <dbReference type="EMBL" id="GET20049.1"/>
    </source>
</evidence>
<accession>A0A2P8CKC8</accession>
<sequence length="496" mass="55669">MKNRYWLLLVVIALLASCTDKFEEYNTDTKNPSEVPGEPLFSNAEKTLSDQISSTNVNNNVWKLWAQYWTETTYTDEANYDIVNRTIADWTFNYYYTGAVANDGVLSDLKRAKELISAQTPATDPEKVAQQNKLYIIDLLQVYSYQRLVDIFGDVPYTEALDINNIHPKYDDGMTIYKDLITRVDADIAGLDDTGDSFGSADLYYNGDVSAWKKFAYTLKVKLGITLADADPTLAQSTVESAYDKAFTSSDDDCLMPYLTNTPNTNTLYEDLVLSGRHDFVPANTVVDIMNNLQDPRLPLYFTQVDTSTETGVEKLAYLGGSYGESSPFDNYSHVSDKLLDPTFPGLIMTYTELQFYLAEAAQRGWNVGKTAAEYYDEGVKSSIMWWGGTEAEANAYLAKPDVDYATAVAATSWKEVIGTQSWLASYTRGLNGYTTWRRLDYPIFNLAPTIDSYDQIPVRFTYPINEQTLNADNYAAASSAIGGDLLTTKLFWDKN</sequence>
<reference evidence="3 4" key="1">
    <citation type="submission" date="2018-03" db="EMBL/GenBank/DDBJ databases">
        <title>Genomic Encyclopedia of Archaeal and Bacterial Type Strains, Phase II (KMG-II): from individual species to whole genera.</title>
        <authorList>
            <person name="Goeker M."/>
        </authorList>
    </citation>
    <scope>NUCLEOTIDE SEQUENCE [LARGE SCALE GENOMIC DNA]</scope>
    <source>
        <strain evidence="3 4">DSM 27267</strain>
    </source>
</reference>
<feature type="chain" id="PRO_5015134314" evidence="1">
    <location>
        <begin position="23"/>
        <end position="496"/>
    </location>
</feature>
<evidence type="ECO:0000256" key="1">
    <source>
        <dbReference type="SAM" id="SignalP"/>
    </source>
</evidence>
<evidence type="ECO:0000313" key="3">
    <source>
        <dbReference type="EMBL" id="PSK85428.1"/>
    </source>
</evidence>
<dbReference type="EMBL" id="PYGC01000001">
    <property type="protein sequence ID" value="PSK85428.1"/>
    <property type="molecule type" value="Genomic_DNA"/>
</dbReference>
<dbReference type="Gene3D" id="1.25.40.390">
    <property type="match status" value="1"/>
</dbReference>
<dbReference type="RefSeq" id="WP_106540475.1">
    <property type="nucleotide sequence ID" value="NZ_BLAU01000001.1"/>
</dbReference>
<proteinExistence type="predicted"/>
<gene>
    <name evidence="3" type="ORF">CLV93_101384</name>
    <name evidence="2" type="ORF">JCM18694_02950</name>
</gene>
<name>A0A2P8CKC8_9BACT</name>
<dbReference type="InterPro" id="IPR041662">
    <property type="entry name" value="SusD-like_2"/>
</dbReference>
<dbReference type="SUPFAM" id="SSF48452">
    <property type="entry name" value="TPR-like"/>
    <property type="match status" value="1"/>
</dbReference>
<dbReference type="EMBL" id="BLAU01000001">
    <property type="protein sequence ID" value="GET20049.1"/>
    <property type="molecule type" value="Genomic_DNA"/>
</dbReference>
<keyword evidence="5" id="KW-1185">Reference proteome</keyword>
<dbReference type="AlphaFoldDB" id="A0A2P8CKC8"/>
<evidence type="ECO:0000313" key="4">
    <source>
        <dbReference type="Proteomes" id="UP000240621"/>
    </source>
</evidence>
<dbReference type="Proteomes" id="UP000396862">
    <property type="component" value="Unassembled WGS sequence"/>
</dbReference>
<comment type="caution">
    <text evidence="3">The sequence shown here is derived from an EMBL/GenBank/DDBJ whole genome shotgun (WGS) entry which is preliminary data.</text>
</comment>
<keyword evidence="1" id="KW-0732">Signal</keyword>
<dbReference type="PROSITE" id="PS51257">
    <property type="entry name" value="PROKAR_LIPOPROTEIN"/>
    <property type="match status" value="1"/>
</dbReference>
<dbReference type="Pfam" id="PF12771">
    <property type="entry name" value="SusD-like_2"/>
    <property type="match status" value="1"/>
</dbReference>
<dbReference type="OrthoDB" id="1109828at2"/>
<feature type="signal peptide" evidence="1">
    <location>
        <begin position="1"/>
        <end position="22"/>
    </location>
</feature>
<reference evidence="2 5" key="2">
    <citation type="submission" date="2019-10" db="EMBL/GenBank/DDBJ databases">
        <title>Prolixibacter strains distinguished by the presence of nitrate reductase genes were adept at nitrate-dependent anaerobic corrosion of metallic iron and carbon steel.</title>
        <authorList>
            <person name="Iino T."/>
            <person name="Shono N."/>
            <person name="Ito K."/>
            <person name="Nakamura R."/>
            <person name="Sueoka K."/>
            <person name="Harayama S."/>
            <person name="Ohkuma M."/>
        </authorList>
    </citation>
    <scope>NUCLEOTIDE SEQUENCE [LARGE SCALE GENOMIC DNA]</scope>
    <source>
        <strain evidence="2 5">MIC1-1</strain>
    </source>
</reference>
<dbReference type="InterPro" id="IPR011990">
    <property type="entry name" value="TPR-like_helical_dom_sf"/>
</dbReference>
<protein>
    <submittedName>
        <fullName evidence="3">SusD-like starch-binding protein associating with outer membrane</fullName>
    </submittedName>
</protein>
<organism evidence="3 4">
    <name type="scientific">Prolixibacter denitrificans</name>
    <dbReference type="NCBI Taxonomy" id="1541063"/>
    <lineage>
        <taxon>Bacteria</taxon>
        <taxon>Pseudomonadati</taxon>
        <taxon>Bacteroidota</taxon>
        <taxon>Bacteroidia</taxon>
        <taxon>Marinilabiliales</taxon>
        <taxon>Prolixibacteraceae</taxon>
        <taxon>Prolixibacter</taxon>
    </lineage>
</organism>
<dbReference type="Proteomes" id="UP000240621">
    <property type="component" value="Unassembled WGS sequence"/>
</dbReference>